<keyword evidence="1" id="KW-0812">Transmembrane</keyword>
<name>A0ABQ1H6N2_9GAMM</name>
<reference evidence="3" key="1">
    <citation type="journal article" date="2019" name="Int. J. Syst. Evol. Microbiol.">
        <title>The Global Catalogue of Microorganisms (GCM) 10K type strain sequencing project: providing services to taxonomists for standard genome sequencing and annotation.</title>
        <authorList>
            <consortium name="The Broad Institute Genomics Platform"/>
            <consortium name="The Broad Institute Genome Sequencing Center for Infectious Disease"/>
            <person name="Wu L."/>
            <person name="Ma J."/>
        </authorList>
    </citation>
    <scope>NUCLEOTIDE SEQUENCE [LARGE SCALE GENOMIC DNA]</scope>
    <source>
        <strain evidence="3">CGMCC 1.12806</strain>
    </source>
</reference>
<evidence type="ECO:0000313" key="3">
    <source>
        <dbReference type="Proteomes" id="UP000627464"/>
    </source>
</evidence>
<sequence>MLKFSRQSIEFFHSFIESFFVIGFNRQFQQTGYIITALGQLVDGFDNRFQRGTFFTQRLCTFRFVPDIRLFELGVYFFEAFFLGIIVKDTP</sequence>
<evidence type="ECO:0000256" key="1">
    <source>
        <dbReference type="SAM" id="Phobius"/>
    </source>
</evidence>
<dbReference type="Proteomes" id="UP000627464">
    <property type="component" value="Unassembled WGS sequence"/>
</dbReference>
<organism evidence="2 3">
    <name type="scientific">Hafnia psychrotolerans</name>
    <dbReference type="NCBI Taxonomy" id="1477018"/>
    <lineage>
        <taxon>Bacteria</taxon>
        <taxon>Pseudomonadati</taxon>
        <taxon>Pseudomonadota</taxon>
        <taxon>Gammaproteobacteria</taxon>
        <taxon>Enterobacterales</taxon>
        <taxon>Hafniaceae</taxon>
        <taxon>Hafnia</taxon>
    </lineage>
</organism>
<protein>
    <submittedName>
        <fullName evidence="2">Uncharacterized protein</fullName>
    </submittedName>
</protein>
<gene>
    <name evidence="2" type="ORF">GCM10011328_40670</name>
</gene>
<feature type="transmembrane region" description="Helical" evidence="1">
    <location>
        <begin position="68"/>
        <end position="87"/>
    </location>
</feature>
<dbReference type="EMBL" id="BMFZ01000015">
    <property type="protein sequence ID" value="GGA61084.1"/>
    <property type="molecule type" value="Genomic_DNA"/>
</dbReference>
<keyword evidence="3" id="KW-1185">Reference proteome</keyword>
<accession>A0ABQ1H6N2</accession>
<proteinExistence type="predicted"/>
<comment type="caution">
    <text evidence="2">The sequence shown here is derived from an EMBL/GenBank/DDBJ whole genome shotgun (WGS) entry which is preliminary data.</text>
</comment>
<evidence type="ECO:0000313" key="2">
    <source>
        <dbReference type="EMBL" id="GGA61084.1"/>
    </source>
</evidence>
<keyword evidence="1" id="KW-1133">Transmembrane helix</keyword>
<keyword evidence="1" id="KW-0472">Membrane</keyword>